<dbReference type="AlphaFoldDB" id="A0AA40DKD3"/>
<name>A0AA40DKD3_9PEZI</name>
<dbReference type="GeneID" id="85326239"/>
<reference evidence="1" key="1">
    <citation type="submission" date="2023-06" db="EMBL/GenBank/DDBJ databases">
        <title>Genome-scale phylogeny and comparative genomics of the fungal order Sordariales.</title>
        <authorList>
            <consortium name="Lawrence Berkeley National Laboratory"/>
            <person name="Hensen N."/>
            <person name="Bonometti L."/>
            <person name="Westerberg I."/>
            <person name="Brannstrom I.O."/>
            <person name="Guillou S."/>
            <person name="Cros-Aarteil S."/>
            <person name="Calhoun S."/>
            <person name="Haridas S."/>
            <person name="Kuo A."/>
            <person name="Mondo S."/>
            <person name="Pangilinan J."/>
            <person name="Riley R."/>
            <person name="LaButti K."/>
            <person name="Andreopoulos B."/>
            <person name="Lipzen A."/>
            <person name="Chen C."/>
            <person name="Yanf M."/>
            <person name="Daum C."/>
            <person name="Ng V."/>
            <person name="Clum A."/>
            <person name="Steindorff A."/>
            <person name="Ohm R."/>
            <person name="Martin F."/>
            <person name="Silar P."/>
            <person name="Natvig D."/>
            <person name="Lalanne C."/>
            <person name="Gautier V."/>
            <person name="Ament-velasquez S.L."/>
            <person name="Kruys A."/>
            <person name="Hutchinson M.I."/>
            <person name="Powell A.J."/>
            <person name="Barry K."/>
            <person name="Miller A.N."/>
            <person name="Grigoriev I.V."/>
            <person name="Debuchy R."/>
            <person name="Gladieux P."/>
            <person name="Thoren M.H."/>
            <person name="Johannesson H."/>
        </authorList>
    </citation>
    <scope>NUCLEOTIDE SEQUENCE</scope>
    <source>
        <strain evidence="1">SMH2392-1A</strain>
    </source>
</reference>
<evidence type="ECO:0000313" key="1">
    <source>
        <dbReference type="EMBL" id="KAK0703038.1"/>
    </source>
</evidence>
<keyword evidence="2" id="KW-1185">Reference proteome</keyword>
<accession>A0AA40DKD3</accession>
<evidence type="ECO:0000313" key="2">
    <source>
        <dbReference type="Proteomes" id="UP001172101"/>
    </source>
</evidence>
<dbReference type="RefSeq" id="XP_060289897.1">
    <property type="nucleotide sequence ID" value="XM_060442969.1"/>
</dbReference>
<protein>
    <submittedName>
        <fullName evidence="1">Uncharacterized protein</fullName>
    </submittedName>
</protein>
<dbReference type="Proteomes" id="UP001172101">
    <property type="component" value="Unassembled WGS sequence"/>
</dbReference>
<sequence>MGNRCEILDNLFCILCLSGSRLARDQDALVLVLVDEVPKRFVGNGKNVRFGVFPAPALVHVDVLVRVDRKGAVGVDCHEKQSRVGVYEVGHVSCVQVVDNRGLVQVRQLCHVVRFVELGRVDFIDALAVDLSLASIVALDQNPVSSKFLHNPTLDKSCLGVLKPHVFFAREVILALDSPNCVGALQNVLRLDERGRKCVGARGGPSRAFARWRSAYRRGWCKCCGDRRVRLRSGVRGQDRD</sequence>
<gene>
    <name evidence="1" type="ORF">B0T26DRAFT_729656</name>
</gene>
<proteinExistence type="predicted"/>
<comment type="caution">
    <text evidence="1">The sequence shown here is derived from an EMBL/GenBank/DDBJ whole genome shotgun (WGS) entry which is preliminary data.</text>
</comment>
<organism evidence="1 2">
    <name type="scientific">Lasiosphaeria miniovina</name>
    <dbReference type="NCBI Taxonomy" id="1954250"/>
    <lineage>
        <taxon>Eukaryota</taxon>
        <taxon>Fungi</taxon>
        <taxon>Dikarya</taxon>
        <taxon>Ascomycota</taxon>
        <taxon>Pezizomycotina</taxon>
        <taxon>Sordariomycetes</taxon>
        <taxon>Sordariomycetidae</taxon>
        <taxon>Sordariales</taxon>
        <taxon>Lasiosphaeriaceae</taxon>
        <taxon>Lasiosphaeria</taxon>
    </lineage>
</organism>
<dbReference type="EMBL" id="JAUIRO010000008">
    <property type="protein sequence ID" value="KAK0703038.1"/>
    <property type="molecule type" value="Genomic_DNA"/>
</dbReference>